<reference evidence="9 10" key="1">
    <citation type="journal article" date="2010" name="Science">
        <title>Genomic comparison of the ants Camponotus floridanus and Harpegnathos saltator.</title>
        <authorList>
            <person name="Bonasio R."/>
            <person name="Zhang G."/>
            <person name="Ye C."/>
            <person name="Mutti N.S."/>
            <person name="Fang X."/>
            <person name="Qin N."/>
            <person name="Donahue G."/>
            <person name="Yang P."/>
            <person name="Li Q."/>
            <person name="Li C."/>
            <person name="Zhang P."/>
            <person name="Huang Z."/>
            <person name="Berger S.L."/>
            <person name="Reinberg D."/>
            <person name="Wang J."/>
            <person name="Liebig J."/>
        </authorList>
    </citation>
    <scope>NUCLEOTIDE SEQUENCE [LARGE SCALE GENOMIC DNA]</scope>
    <source>
        <strain evidence="9 10">Hsal</strain>
    </source>
</reference>
<dbReference type="GO" id="GO:0003677">
    <property type="term" value="F:DNA binding"/>
    <property type="evidence" value="ECO:0007669"/>
    <property type="project" value="UniProtKB-UniRule"/>
</dbReference>
<comment type="similarity">
    <text evidence="7">Belongs to the SMC family.</text>
</comment>
<dbReference type="KEGG" id="thd:BHV28_13930"/>
<dbReference type="PANTHER" id="PTHR43977">
    <property type="entry name" value="STRUCTURAL MAINTENANCE OF CHROMOSOMES PROTEIN 3"/>
    <property type="match status" value="1"/>
</dbReference>
<name>A0A1U9JW52_9HYPH</name>
<evidence type="ECO:0000313" key="10">
    <source>
        <dbReference type="Proteomes" id="UP000188912"/>
    </source>
</evidence>
<feature type="domain" description="RecF/RecN/SMC N-terminal" evidence="8">
    <location>
        <begin position="4"/>
        <end position="1138"/>
    </location>
</feature>
<feature type="coiled-coil region" evidence="7">
    <location>
        <begin position="177"/>
        <end position="211"/>
    </location>
</feature>
<organism evidence="9 10">
    <name type="scientific">Candidatus Tokpelaia hoelldobleri</name>
    <dbReference type="NCBI Taxonomy" id="1902579"/>
    <lineage>
        <taxon>Bacteria</taxon>
        <taxon>Pseudomonadati</taxon>
        <taxon>Pseudomonadota</taxon>
        <taxon>Alphaproteobacteria</taxon>
        <taxon>Hyphomicrobiales</taxon>
        <taxon>Candidatus Tokpelaia</taxon>
    </lineage>
</organism>
<comment type="domain">
    <text evidence="7">Contains large globular domains required for ATP hydrolysis at each terminus and a third globular domain forming a flexible hinge near the middle of the molecule. These domains are separated by coiled-coil structures.</text>
</comment>
<reference evidence="9 10" key="2">
    <citation type="journal article" date="2016" name="Sci. Rep.">
        <title>The genome of Rhizobiales bacteria in predatory ants reveals urease gene functions but no genes for nitrogen fixation.</title>
        <authorList>
            <person name="Neuvonen M.M."/>
            <person name="Tamarit D."/>
            <person name="Naslund K."/>
            <person name="Liebig J."/>
            <person name="Feldhaar H."/>
            <person name="Moran N.A."/>
            <person name="Guy L."/>
            <person name="Andersson S.G."/>
        </authorList>
    </citation>
    <scope>NUCLEOTIDE SEQUENCE [LARGE SCALE GENOMIC DNA]</scope>
    <source>
        <strain evidence="9 10">Hsal</strain>
    </source>
</reference>
<dbReference type="Proteomes" id="UP000188912">
    <property type="component" value="Chromosome"/>
</dbReference>
<keyword evidence="10" id="KW-1185">Reference proteome</keyword>
<evidence type="ECO:0000259" key="8">
    <source>
        <dbReference type="Pfam" id="PF02463"/>
    </source>
</evidence>
<dbReference type="InterPro" id="IPR036277">
    <property type="entry name" value="SMC_hinge_sf"/>
</dbReference>
<evidence type="ECO:0000313" key="9">
    <source>
        <dbReference type="EMBL" id="AQS42076.1"/>
    </source>
</evidence>
<dbReference type="GO" id="GO:0007062">
    <property type="term" value="P:sister chromatid cohesion"/>
    <property type="evidence" value="ECO:0007669"/>
    <property type="project" value="InterPro"/>
</dbReference>
<accession>A0A1U9JW52</accession>
<evidence type="ECO:0000256" key="6">
    <source>
        <dbReference type="ARBA" id="ARBA00023125"/>
    </source>
</evidence>
<dbReference type="NCBIfam" id="TIGR02168">
    <property type="entry name" value="SMC_prok_B"/>
    <property type="match status" value="1"/>
</dbReference>
<dbReference type="Pfam" id="PF02463">
    <property type="entry name" value="SMC_N"/>
    <property type="match status" value="1"/>
</dbReference>
<dbReference type="FunFam" id="3.40.50.300:FF:000901">
    <property type="entry name" value="Chromosome partition protein Smc"/>
    <property type="match status" value="1"/>
</dbReference>
<dbReference type="GO" id="GO:0016887">
    <property type="term" value="F:ATP hydrolysis activity"/>
    <property type="evidence" value="ECO:0007669"/>
    <property type="project" value="InterPro"/>
</dbReference>
<dbReference type="Gene3D" id="1.10.287.1490">
    <property type="match status" value="1"/>
</dbReference>
<gene>
    <name evidence="7 9" type="primary">smc</name>
    <name evidence="9" type="ORF">BHV28_13930</name>
</gene>
<feature type="coiled-coil region" evidence="7">
    <location>
        <begin position="784"/>
        <end position="811"/>
    </location>
</feature>
<dbReference type="GO" id="GO:0005694">
    <property type="term" value="C:chromosome"/>
    <property type="evidence" value="ECO:0007669"/>
    <property type="project" value="InterPro"/>
</dbReference>
<comment type="subcellular location">
    <subcellularLocation>
        <location evidence="1 7">Cytoplasm</location>
    </subcellularLocation>
</comment>
<dbReference type="SUPFAM" id="SSF75553">
    <property type="entry name" value="Smc hinge domain"/>
    <property type="match status" value="1"/>
</dbReference>
<dbReference type="GO" id="GO:0006260">
    <property type="term" value="P:DNA replication"/>
    <property type="evidence" value="ECO:0007669"/>
    <property type="project" value="UniProtKB-UniRule"/>
</dbReference>
<keyword evidence="2 7" id="KW-0963">Cytoplasm</keyword>
<evidence type="ECO:0000256" key="1">
    <source>
        <dbReference type="ARBA" id="ARBA00004496"/>
    </source>
</evidence>
<dbReference type="STRING" id="1902579.BHV28_13930"/>
<evidence type="ECO:0000256" key="2">
    <source>
        <dbReference type="ARBA" id="ARBA00022490"/>
    </source>
</evidence>
<dbReference type="InterPro" id="IPR011890">
    <property type="entry name" value="SMC_prok"/>
</dbReference>
<sequence length="1155" mass="126719">MQFSKLRLAGFKSFVEPVEFAIEGGLTGVVGPNGCGKSNLVEALRWVMGENSYKNMRASGMEDVIFSGSDLRPARNAAEVTLYLDNSDQSAPMTFNNAAMLQVSRRIERDKGSLYRINGREVRAKDVQLLFADQSTGARSPSMVGQGRIGELISAKPQARRALLEEAAGISGLYSRRREAELRLRATGENLDRLEDIVSDLAGRIESLKRQARQASRFKALSASIRKIEAGVFYLRWVAAKSQGAEAESRLSSATVTVADKAQVQMQAAKALDEARTRLPPLREETLKAQAAQQRLRLGAATLEEEQNRLAARREELAGRLRQQHDDHAREAALLQENAQNLQQLADEETQLRAQEQGGADKEQRFAATLHNMIAQQSAEEELLAAEQERRAERNAAQVQLQNRMAEAVQRDRKLGADIAVITAELAALISEIAALTGAGALRARCEKQEKVLLAAEEETARADAALNTARLAEARRREKADEARRHLHGLEAEARTLLHMLEQFGGGDYPAIVDDIRVEKGFEVALGAALGDDLEASFIAGAPVSWLDMAVDKGDDPALPAGVAPLARMVDAPAALARRLEQVGVVEADEAAALQPRLKVGQRLVSREGVLWRWDGLTARADALTAGALRLAQKNRLGELETLLVAANAAFVKAQTAFEAAQVAVQACQGQERDSRAADITARKQLEALHHELAAFERGLGERVSRRDALRENHGRLVADYDENRVRLAALENEQKSLPPMAAMEQTIAACNSRLAEVRGRLSEERAAQSMWQQAVQSGRNRLAAIARERKNWQARLAGSERQLQALARRGAQTRAEIDALAATPDGQAFEARRRALFDEIAKAEAVAQTLADRLAEAETTQAGLDHATLVAVQELSAAREERARAEERLHAAIDRCEEIEAHIVSALDCPPVETFGRAGFANGEALPDEAALERELDRLRLERERLGAVNLRAEEESAEITARMQALVKERDDVIEAIRKLRLAIQNLNREGRDRLLEAFEKVNVSFQRLFTHLFGGGMAELQLVESEDPLEAGLEILARPPGKKLQTMTLLSGGEQALTAMALIFAVFLTNPAPVCVLDEVDAPLDDHNVERYCNLMDEMAALAQTRFIIITHNPVTMARMNRLFGVTMGEQGVSQLVSVDLHTAEQLREPA</sequence>
<feature type="coiled-coil region" evidence="7">
    <location>
        <begin position="842"/>
        <end position="904"/>
    </location>
</feature>
<keyword evidence="4 7" id="KW-0067">ATP-binding</keyword>
<dbReference type="GO" id="GO:0005737">
    <property type="term" value="C:cytoplasm"/>
    <property type="evidence" value="ECO:0007669"/>
    <property type="project" value="UniProtKB-SubCell"/>
</dbReference>
<dbReference type="GO" id="GO:0030261">
    <property type="term" value="P:chromosome condensation"/>
    <property type="evidence" value="ECO:0007669"/>
    <property type="project" value="InterPro"/>
</dbReference>
<feature type="binding site" evidence="7">
    <location>
        <begin position="32"/>
        <end position="39"/>
    </location>
    <ligand>
        <name>ATP</name>
        <dbReference type="ChEBI" id="CHEBI:30616"/>
    </ligand>
</feature>
<dbReference type="InterPro" id="IPR024704">
    <property type="entry name" value="SMC"/>
</dbReference>
<evidence type="ECO:0000256" key="3">
    <source>
        <dbReference type="ARBA" id="ARBA00022741"/>
    </source>
</evidence>
<comment type="subunit">
    <text evidence="7">Homodimer.</text>
</comment>
<dbReference type="HAMAP" id="MF_01894">
    <property type="entry name" value="Smc_prok"/>
    <property type="match status" value="1"/>
</dbReference>
<evidence type="ECO:0000256" key="4">
    <source>
        <dbReference type="ARBA" id="ARBA00022840"/>
    </source>
</evidence>
<comment type="function">
    <text evidence="7">Required for chromosome condensation and partitioning.</text>
</comment>
<dbReference type="PIRSF" id="PIRSF005719">
    <property type="entry name" value="SMC"/>
    <property type="match status" value="1"/>
</dbReference>
<dbReference type="GO" id="GO:0007059">
    <property type="term" value="P:chromosome segregation"/>
    <property type="evidence" value="ECO:0007669"/>
    <property type="project" value="UniProtKB-UniRule"/>
</dbReference>
<keyword evidence="6 7" id="KW-0238">DNA-binding</keyword>
<protein>
    <recommendedName>
        <fullName evidence="7">Chromosome partition protein Smc</fullName>
    </recommendedName>
</protein>
<keyword evidence="5 7" id="KW-0175">Coiled coil</keyword>
<feature type="coiled-coil region" evidence="7">
    <location>
        <begin position="300"/>
        <end position="396"/>
    </location>
</feature>
<evidence type="ECO:0000256" key="5">
    <source>
        <dbReference type="ARBA" id="ARBA00023054"/>
    </source>
</evidence>
<dbReference type="Gene3D" id="3.40.50.300">
    <property type="entry name" value="P-loop containing nucleotide triphosphate hydrolases"/>
    <property type="match status" value="2"/>
</dbReference>
<proteinExistence type="inferred from homology"/>
<dbReference type="EMBL" id="CP017315">
    <property type="protein sequence ID" value="AQS42076.1"/>
    <property type="molecule type" value="Genomic_DNA"/>
</dbReference>
<evidence type="ECO:0000256" key="7">
    <source>
        <dbReference type="HAMAP-Rule" id="MF_01894"/>
    </source>
</evidence>
<dbReference type="InterPro" id="IPR027417">
    <property type="entry name" value="P-loop_NTPase"/>
</dbReference>
<keyword evidence="3 7" id="KW-0547">Nucleotide-binding</keyword>
<feature type="coiled-coil region" evidence="7">
    <location>
        <begin position="931"/>
        <end position="993"/>
    </location>
</feature>
<dbReference type="CDD" id="cd03278">
    <property type="entry name" value="ABC_SMC_barmotin"/>
    <property type="match status" value="1"/>
</dbReference>
<dbReference type="GO" id="GO:0005524">
    <property type="term" value="F:ATP binding"/>
    <property type="evidence" value="ECO:0007669"/>
    <property type="project" value="UniProtKB-UniRule"/>
</dbReference>
<dbReference type="InterPro" id="IPR003395">
    <property type="entry name" value="RecF/RecN/SMC_N"/>
</dbReference>
<dbReference type="SUPFAM" id="SSF52540">
    <property type="entry name" value="P-loop containing nucleoside triphosphate hydrolases"/>
    <property type="match status" value="1"/>
</dbReference>
<dbReference type="AlphaFoldDB" id="A0A1U9JW52"/>